<gene>
    <name evidence="3" type="ORF">HG543_07620</name>
</gene>
<protein>
    <submittedName>
        <fullName evidence="3">Uncharacterized protein</fullName>
    </submittedName>
</protein>
<evidence type="ECO:0000313" key="4">
    <source>
        <dbReference type="Proteomes" id="UP000518300"/>
    </source>
</evidence>
<sequence>MFPLRRHTRNVSLAGLLVMLPVAVLAASPTETLRSVEGLSWEVRPVRAPVPPADVRAAAPYVPDGVPQVTGAVEVGPDKGAALWLGPLDVARVTGAPGTLRFVRVPTADAPGPHLRLEEDGVPEKPGRWYLAEPMGPGSVWVVTATKPGRIWVERPHGHETAHTDEAMREALLRWVDGEGPRPPLPFHASLRTRLELDAELESLLAEGEPEGSPLRGALREWRKAAALREWAQVSPLRGSSLRVSRPDVPGQEVKLEGMDAAWARPEETTGSQAMELEGPGVLSLEVRPLLSGPDMQPIAVEVRSAGQTVSRVDVAPEPAWVDGATDVALPTERRARVLPSGERVGMEEELRVALRPGKHAYRVHWEGGAVLLRARVASRRPKLGEALAGEASWHGHAKKAWDAVKADASPRAALLRRQLATLTPERASEDASLTSVTDVKGLSPLLRALVALDDVSGARAPEAVEALRSLQGDAGSTPLAWHLRLRAARLLLDSKQTDAAHALLGTAPSFPEAGWLAAEAAALVARLPLGDPLRSRELAALELAWRAEPLSAEVRRRYRSAWWRASRWTRVVPAPEDDATVLVPSRWLDVQRQDDEEGTPSSGALYPLTAGASTRVRATGPAEAPTLLRAYVLAPSRSGAPLALRVGEKSFPLLPLSAVEPVEIALPPGEHTVRLEGGTDARAFLSLPPAETPGAVKEVGYIRTQWPVRLDKKALRFRVPDAKLPTPVRVQFRFMGDLSKPLALRMHTDVGRPQRLVLMPGQADSRHLALEGAEGTSAAPVSAVVVLPPLAREVWFEPEEKNTPLMAALSVRRGASVFMDGSTPAVAEAGASATETLLSLSRRLREAPEDPEARLARAELLLALQEDAFARADLVPLLRDQQKLSPEQSRRVLALMGHLQDGARDSLRFQQAITAPTLLAPAFSVLPGAEAEDLTARVTKAREVGAKRALETLAAEGQDTVARRYLKARWLAAAGQHEEAALALVALYRETGLPQVGLEALARLESLESSPRAWREGGAPLSAALAAQLESWADHPRVRHMRAVASRWTRWERLRDAEQTAGLLDALAEGDPEEADPDVVRKALLAPPWPLEQGRLLSSGRSRVLSLEVREPRPVGAQVLCGSTPRVGAEGPRPPCTFALRVDGRTVAEEQVEDGRTAVLTTVLNGRGRHQVEVLHAKRDTPSLALVRFIDPSVAGTEKTPLSAQQPLTLLRSKPGTPVVMTVLGPGALRIQARALSPQAGRHVLLSSVVVPSGEGTGGAGPRSGGSGDGQPVRLGLPEDADPMVRNVSVPVGRAGETWLLLPNKGPHQVRLESPEGEALVRVELGVAEPPDSAPGRWWEQGSTGLEPLPWPALPPRLSLLPEGVPPSRDPRGLGMLSAELSFRREDIDEGELVERPLRSGMEVRLGLRRELVKERAWLRFQPEARYPMNQPTVFGATTGLYVRELPLDLRLNVQGAFFTQSVEETLRWSARGRLSVDRWVGLSPDLGLVPGLGLALETNQGGSVVDLSRYDQSVYWRYGKDHPRRLTPRLALRWQPFQDHVGTFGTYATTNADLGSLDQAGGQARWEALLGGPLRGTRAELGYELSYRFQDEHRSEAYLRHRLAGRMDWNVWVGSGSRLMLFAEDRVLLSDPFGLQNVFSLGARWDWMGGRGLRDITPPEEEFEELLDAGRSLD</sequence>
<keyword evidence="4" id="KW-1185">Reference proteome</keyword>
<dbReference type="EMBL" id="JABBJJ010000024">
    <property type="protein sequence ID" value="NMO14727.1"/>
    <property type="molecule type" value="Genomic_DNA"/>
</dbReference>
<reference evidence="3 4" key="1">
    <citation type="submission" date="2020-04" db="EMBL/GenBank/DDBJ databases">
        <title>Draft genome of Pyxidicoccus fallax type strain.</title>
        <authorList>
            <person name="Whitworth D.E."/>
        </authorList>
    </citation>
    <scope>NUCLEOTIDE SEQUENCE [LARGE SCALE GENOMIC DNA]</scope>
    <source>
        <strain evidence="3 4">DSM 14698</strain>
    </source>
</reference>
<dbReference type="Proteomes" id="UP000518300">
    <property type="component" value="Unassembled WGS sequence"/>
</dbReference>
<evidence type="ECO:0000256" key="1">
    <source>
        <dbReference type="SAM" id="MobiDB-lite"/>
    </source>
</evidence>
<feature type="chain" id="PRO_5032460290" evidence="2">
    <location>
        <begin position="27"/>
        <end position="1676"/>
    </location>
</feature>
<comment type="caution">
    <text evidence="3">The sequence shown here is derived from an EMBL/GenBank/DDBJ whole genome shotgun (WGS) entry which is preliminary data.</text>
</comment>
<feature type="signal peptide" evidence="2">
    <location>
        <begin position="1"/>
        <end position="26"/>
    </location>
</feature>
<name>A0A848L833_9BACT</name>
<accession>A0A848L833</accession>
<keyword evidence="2" id="KW-0732">Signal</keyword>
<feature type="compositionally biased region" description="Gly residues" evidence="1">
    <location>
        <begin position="1256"/>
        <end position="1270"/>
    </location>
</feature>
<evidence type="ECO:0000256" key="2">
    <source>
        <dbReference type="SAM" id="SignalP"/>
    </source>
</evidence>
<feature type="region of interest" description="Disordered" evidence="1">
    <location>
        <begin position="1253"/>
        <end position="1285"/>
    </location>
</feature>
<evidence type="ECO:0000313" key="3">
    <source>
        <dbReference type="EMBL" id="NMO14727.1"/>
    </source>
</evidence>
<dbReference type="RefSeq" id="WP_169344023.1">
    <property type="nucleotide sequence ID" value="NZ_JABBJJ010000024.1"/>
</dbReference>
<organism evidence="3 4">
    <name type="scientific">Pyxidicoccus fallax</name>
    <dbReference type="NCBI Taxonomy" id="394095"/>
    <lineage>
        <taxon>Bacteria</taxon>
        <taxon>Pseudomonadati</taxon>
        <taxon>Myxococcota</taxon>
        <taxon>Myxococcia</taxon>
        <taxon>Myxococcales</taxon>
        <taxon>Cystobacterineae</taxon>
        <taxon>Myxococcaceae</taxon>
        <taxon>Pyxidicoccus</taxon>
    </lineage>
</organism>
<proteinExistence type="predicted"/>